<dbReference type="Pfam" id="PF23208">
    <property type="entry name" value="zf_C2H2_ZNF598"/>
    <property type="match status" value="1"/>
</dbReference>
<feature type="region of interest" description="Disordered" evidence="13">
    <location>
        <begin position="305"/>
        <end position="505"/>
    </location>
</feature>
<dbReference type="CDD" id="cd16615">
    <property type="entry name" value="RING-HC_ZNF598"/>
    <property type="match status" value="1"/>
</dbReference>
<proteinExistence type="inferred from homology"/>
<protein>
    <recommendedName>
        <fullName evidence="4">RING-type E3 ubiquitin transferase</fullName>
        <ecNumber evidence="4">2.3.2.27</ecNumber>
    </recommendedName>
</protein>
<comment type="subcellular location">
    <subcellularLocation>
        <location evidence="2">Cytoplasm</location>
    </subcellularLocation>
</comment>
<dbReference type="GO" id="GO:0005737">
    <property type="term" value="C:cytoplasm"/>
    <property type="evidence" value="ECO:0007669"/>
    <property type="project" value="UniProtKB-SubCell"/>
</dbReference>
<comment type="similarity">
    <text evidence="11">Belongs to the ZNF598/HEL2 family.</text>
</comment>
<dbReference type="InterPro" id="IPR059042">
    <property type="entry name" value="Znf_C2H2_ZNF598"/>
</dbReference>
<name>A0A8C5QDF8_9ANUR</name>
<evidence type="ECO:0000259" key="14">
    <source>
        <dbReference type="PROSITE" id="PS50089"/>
    </source>
</evidence>
<keyword evidence="9 12" id="KW-0863">Zinc-finger</keyword>
<dbReference type="PROSITE" id="PS00028">
    <property type="entry name" value="ZINC_FINGER_C2H2_1"/>
    <property type="match status" value="1"/>
</dbReference>
<evidence type="ECO:0000313" key="16">
    <source>
        <dbReference type="Proteomes" id="UP000694569"/>
    </source>
</evidence>
<keyword evidence="8" id="KW-0479">Metal-binding</keyword>
<dbReference type="InterPro" id="IPR041888">
    <property type="entry name" value="RING-HC_ZNF598/HEL2"/>
</dbReference>
<dbReference type="GO" id="GO:0008270">
    <property type="term" value="F:zinc ion binding"/>
    <property type="evidence" value="ECO:0007669"/>
    <property type="project" value="UniProtKB-KW"/>
</dbReference>
<dbReference type="GeneTree" id="ENSGT00390000014178"/>
<feature type="compositionally biased region" description="Polar residues" evidence="13">
    <location>
        <begin position="723"/>
        <end position="736"/>
    </location>
</feature>
<keyword evidence="5" id="KW-0963">Cytoplasm</keyword>
<feature type="compositionally biased region" description="Basic and acidic residues" evidence="13">
    <location>
        <begin position="977"/>
        <end position="989"/>
    </location>
</feature>
<evidence type="ECO:0000256" key="5">
    <source>
        <dbReference type="ARBA" id="ARBA00022490"/>
    </source>
</evidence>
<dbReference type="OrthoDB" id="3838338at2759"/>
<keyword evidence="10" id="KW-0862">Zinc</keyword>
<gene>
    <name evidence="15" type="primary">ZNF598</name>
</gene>
<evidence type="ECO:0000313" key="15">
    <source>
        <dbReference type="Ensembl" id="ENSLLEP00000036470.1"/>
    </source>
</evidence>
<reference evidence="15" key="2">
    <citation type="submission" date="2025-09" db="UniProtKB">
        <authorList>
            <consortium name="Ensembl"/>
        </authorList>
    </citation>
    <scope>IDENTIFICATION</scope>
</reference>
<feature type="compositionally biased region" description="Polar residues" evidence="13">
    <location>
        <begin position="667"/>
        <end position="677"/>
    </location>
</feature>
<dbReference type="PROSITE" id="PS50089">
    <property type="entry name" value="ZF_RING_2"/>
    <property type="match status" value="1"/>
</dbReference>
<dbReference type="AlphaFoldDB" id="A0A8C5QDF8"/>
<dbReference type="InterPro" id="IPR013087">
    <property type="entry name" value="Znf_C2H2_type"/>
</dbReference>
<feature type="compositionally biased region" description="Polar residues" evidence="13">
    <location>
        <begin position="1005"/>
        <end position="1018"/>
    </location>
</feature>
<dbReference type="GO" id="GO:0072344">
    <property type="term" value="P:rescue of stalled ribosome"/>
    <property type="evidence" value="ECO:0007669"/>
    <property type="project" value="InterPro"/>
</dbReference>
<feature type="compositionally biased region" description="Basic and acidic residues" evidence="13">
    <location>
        <begin position="343"/>
        <end position="470"/>
    </location>
</feature>
<dbReference type="InterPro" id="IPR044288">
    <property type="entry name" value="ZNF598/HEL2"/>
</dbReference>
<dbReference type="Pfam" id="PF23202">
    <property type="entry name" value="PAH_ZNF598"/>
    <property type="match status" value="1"/>
</dbReference>
<dbReference type="Proteomes" id="UP000694569">
    <property type="component" value="Unplaced"/>
</dbReference>
<organism evidence="15 16">
    <name type="scientific">Leptobrachium leishanense</name>
    <name type="common">Leishan spiny toad</name>
    <dbReference type="NCBI Taxonomy" id="445787"/>
    <lineage>
        <taxon>Eukaryota</taxon>
        <taxon>Metazoa</taxon>
        <taxon>Chordata</taxon>
        <taxon>Craniata</taxon>
        <taxon>Vertebrata</taxon>
        <taxon>Euteleostomi</taxon>
        <taxon>Amphibia</taxon>
        <taxon>Batrachia</taxon>
        <taxon>Anura</taxon>
        <taxon>Pelobatoidea</taxon>
        <taxon>Megophryidae</taxon>
        <taxon>Leptobrachium</taxon>
    </lineage>
</organism>
<dbReference type="GO" id="GO:0043022">
    <property type="term" value="F:ribosome binding"/>
    <property type="evidence" value="ECO:0007669"/>
    <property type="project" value="TreeGrafter"/>
</dbReference>
<dbReference type="PANTHER" id="PTHR22938:SF0">
    <property type="entry name" value="E3 UBIQUITIN-PROTEIN LIGASE ZNF598"/>
    <property type="match status" value="1"/>
</dbReference>
<keyword evidence="7" id="KW-0808">Transferase</keyword>
<keyword evidence="16" id="KW-1185">Reference proteome</keyword>
<dbReference type="Pfam" id="PF25447">
    <property type="entry name" value="RING_ZNF598"/>
    <property type="match status" value="1"/>
</dbReference>
<evidence type="ECO:0000256" key="13">
    <source>
        <dbReference type="SAM" id="MobiDB-lite"/>
    </source>
</evidence>
<reference evidence="15" key="1">
    <citation type="submission" date="2025-08" db="UniProtKB">
        <authorList>
            <consortium name="Ensembl"/>
        </authorList>
    </citation>
    <scope>IDENTIFICATION</scope>
</reference>
<feature type="region of interest" description="Disordered" evidence="13">
    <location>
        <begin position="975"/>
        <end position="1018"/>
    </location>
</feature>
<evidence type="ECO:0000256" key="11">
    <source>
        <dbReference type="ARBA" id="ARBA00035113"/>
    </source>
</evidence>
<evidence type="ECO:0000256" key="2">
    <source>
        <dbReference type="ARBA" id="ARBA00004496"/>
    </source>
</evidence>
<feature type="region of interest" description="Disordered" evidence="13">
    <location>
        <begin position="578"/>
        <end position="761"/>
    </location>
</feature>
<keyword evidence="6" id="KW-0597">Phosphoprotein</keyword>
<evidence type="ECO:0000256" key="1">
    <source>
        <dbReference type="ARBA" id="ARBA00000900"/>
    </source>
</evidence>
<evidence type="ECO:0000256" key="3">
    <source>
        <dbReference type="ARBA" id="ARBA00004906"/>
    </source>
</evidence>
<dbReference type="InterPro" id="IPR057634">
    <property type="entry name" value="PAH_ZNF598/HEL2"/>
</dbReference>
<evidence type="ECO:0000256" key="6">
    <source>
        <dbReference type="ARBA" id="ARBA00022553"/>
    </source>
</evidence>
<comment type="catalytic activity">
    <reaction evidence="1">
        <text>S-ubiquitinyl-[E2 ubiquitin-conjugating enzyme]-L-cysteine + [acceptor protein]-L-lysine = [E2 ubiquitin-conjugating enzyme]-L-cysteine + N(6)-ubiquitinyl-[acceptor protein]-L-lysine.</text>
        <dbReference type="EC" id="2.3.2.27"/>
    </reaction>
</comment>
<evidence type="ECO:0000256" key="9">
    <source>
        <dbReference type="ARBA" id="ARBA00022771"/>
    </source>
</evidence>
<dbReference type="EC" id="2.3.2.27" evidence="4"/>
<evidence type="ECO:0000256" key="8">
    <source>
        <dbReference type="ARBA" id="ARBA00022723"/>
    </source>
</evidence>
<dbReference type="GO" id="GO:0016567">
    <property type="term" value="P:protein ubiquitination"/>
    <property type="evidence" value="ECO:0007669"/>
    <property type="project" value="TreeGrafter"/>
</dbReference>
<feature type="compositionally biased region" description="Low complexity" evidence="13">
    <location>
        <begin position="333"/>
        <end position="342"/>
    </location>
</feature>
<dbReference type="PANTHER" id="PTHR22938">
    <property type="entry name" value="ZINC FINGER PROTEIN 598"/>
    <property type="match status" value="1"/>
</dbReference>
<evidence type="ECO:0000256" key="10">
    <source>
        <dbReference type="ARBA" id="ARBA00022833"/>
    </source>
</evidence>
<dbReference type="Ensembl" id="ENSLLET00000037875.1">
    <property type="protein sequence ID" value="ENSLLEP00000036470.1"/>
    <property type="gene ID" value="ENSLLEG00000023099.1"/>
</dbReference>
<evidence type="ECO:0000256" key="7">
    <source>
        <dbReference type="ARBA" id="ARBA00022679"/>
    </source>
</evidence>
<dbReference type="InterPro" id="IPR001841">
    <property type="entry name" value="Znf_RING"/>
</dbReference>
<dbReference type="SMART" id="SM00355">
    <property type="entry name" value="ZnF_C2H2"/>
    <property type="match status" value="4"/>
</dbReference>
<dbReference type="GO" id="GO:0061630">
    <property type="term" value="F:ubiquitin protein ligase activity"/>
    <property type="evidence" value="ECO:0007669"/>
    <property type="project" value="UniProtKB-EC"/>
</dbReference>
<evidence type="ECO:0000256" key="12">
    <source>
        <dbReference type="PROSITE-ProRule" id="PRU00175"/>
    </source>
</evidence>
<feature type="compositionally biased region" description="Low complexity" evidence="13">
    <location>
        <begin position="589"/>
        <end position="616"/>
    </location>
</feature>
<sequence length="1053" mass="118984">MTSPRGKSMDPEHSCVLCCQELDVYAIGKCDHPICYRCSTKMRVLCEQRYCAVCREELDKVVFVRKLAPFLSINTQQMQSEKNYDIYFPDSKAFTQYRRLLQHECTLCPELRPFHTFPDLEQHMRRNHELFCCKLCVKFLKNFTYERKWYTRKDLARHRIQGDPEDTSHRGHPLCKFCDERYLDNDELLKHLRRDHYFCHFCDSDGAQEYYSDYPFLREHFRESHFLCEEDRCSTEQFTHAFRTEIDYKAHKTSCHSKSRAEARQNRQIDLQFTYAPRQNRRNEGGVVGGEDYEEVDRYNRYGRIHRGGARGGQQNRRGSWRYKREEEDREVAAAVRASVAARRQEETGRRHPPDNIETPKFRKEETGRKHPPDNIETPKFRKEEMGRRHPPDNAETSKFRKEETGRRHPPDNAETSKFRKEETGRRHPPDNAETSKFRKEETGRRHPPDGTETSKSRKEETWEPEEGRKAKPTSKPSADVSGAEFLMTSMSLGPKESGKAQSVSNGALTEEDFPAYWTAPASASLSSVKKEPAKLKEEDFPSLFAVTTSSSSSAPAFSYTASAKSSSRFHEEDFPALVSNLQPGRPLSSVTSAWAASSSKSSSKPTAPTMTSTSKPAKKASLPGISKGGPKKYPKPSSHSEEDDDNTGMTQQEFRNAPTMFDISKLLTSPQAQSSAKVGKKKRVGSEKQSSSSFGQPLLDKLTCSSLKENATEIERTPTPPATSILSDKSNTVANGPTEKKVTESSISSSDPPGFKKTSVSAPEYSLHEDEFPALVNNNLFRMPPPGFSPVVQVAPIAPPPGLATSIGKPPPGFGNVSPTTPPAEPQIKAVEELPFCTRTYLVPENFQQRNIHLINSIKDFLDGDESKFNEFKSHSGKFRQVRAVKLETPSDVDASNSQNPFNAIHQGCQTPAPYMILNYDTHDSLTNYCIEGKGLITAAEYYKSCQILLGENFNLIFNELLVLLPDNTKQQELLSAHRDSRSEDKPASNKSKKGKKGAWKTDSPPSSFDQDYSTCPSCSQVLSPRDVGYHKTLHIEDRDFPSLQAISRIIS</sequence>
<accession>A0A8C5QDF8</accession>
<comment type="pathway">
    <text evidence="3">Protein modification; protein ubiquitination.</text>
</comment>
<feature type="domain" description="RING-type" evidence="14">
    <location>
        <begin position="15"/>
        <end position="55"/>
    </location>
</feature>
<evidence type="ECO:0000256" key="4">
    <source>
        <dbReference type="ARBA" id="ARBA00012483"/>
    </source>
</evidence>